<dbReference type="EC" id="2.5.1.58" evidence="4"/>
<keyword evidence="8" id="KW-0460">Magnesium</keyword>
<dbReference type="PANTHER" id="PTHR11129">
    <property type="entry name" value="PROTEIN FARNESYLTRANSFERASE ALPHA SUBUNIT/RAB GERANYLGERANYL TRANSFERASE ALPHA SUBUNIT"/>
    <property type="match status" value="1"/>
</dbReference>
<evidence type="ECO:0000256" key="13">
    <source>
        <dbReference type="ARBA" id="ARBA00043219"/>
    </source>
</evidence>
<evidence type="ECO:0000256" key="11">
    <source>
        <dbReference type="ARBA" id="ARBA00042436"/>
    </source>
</evidence>
<dbReference type="EC" id="2.5.1.59" evidence="3"/>
<dbReference type="GO" id="GO:0005965">
    <property type="term" value="C:protein farnesyltransferase complex"/>
    <property type="evidence" value="ECO:0007669"/>
    <property type="project" value="TreeGrafter"/>
</dbReference>
<evidence type="ECO:0000256" key="6">
    <source>
        <dbReference type="ARBA" id="ARBA00022679"/>
    </source>
</evidence>
<dbReference type="GO" id="GO:0004660">
    <property type="term" value="F:protein farnesyltransferase activity"/>
    <property type="evidence" value="ECO:0007669"/>
    <property type="project" value="UniProtKB-EC"/>
</dbReference>
<dbReference type="OrthoDB" id="272289at2759"/>
<dbReference type="Gene3D" id="1.25.40.120">
    <property type="entry name" value="Protein prenylyltransferase"/>
    <property type="match status" value="1"/>
</dbReference>
<sequence>MSSSEDEDSVWIPYSERDEWKDVVPIKQSDDDNVARINYTDKFRDVYGYIWAIFAKKEISKRALDLTKDAAELNPSNYTVWHYRRLLLDELGVDLNVERDYCRDIMEENPKCYQVWEHRKKLVEKTNDPSKELRFTEIILAKDAKNYHAWQHRLWVVCTYKLFDEEINYTDRLLKDDIYNNSAWNHRHAVMDLLENGEFSGNALQSEVNFALEAIESVVDNESSWSYLTTLLEKSSSKDYPEINDKINKFIQKLYDEKIVNIYMLGAWIDLHEFWIKKDPNNIEVHLNKIQEVVELLAKKFDVGREKYWTYLGKKISNDYRNCAVTSSTT</sequence>
<evidence type="ECO:0000256" key="3">
    <source>
        <dbReference type="ARBA" id="ARBA00012700"/>
    </source>
</evidence>
<protein>
    <recommendedName>
        <fullName evidence="9">Protein farnesyltransferase/geranylgeranyltransferase type-1 subunit alpha</fullName>
        <ecNumber evidence="4">2.5.1.58</ecNumber>
        <ecNumber evidence="3">2.5.1.59</ecNumber>
    </recommendedName>
    <alternativeName>
        <fullName evidence="12">CAAX farnesyltransferase subunit alpha</fullName>
    </alternativeName>
    <alternativeName>
        <fullName evidence="11">FTase-alpha</fullName>
    </alternativeName>
    <alternativeName>
        <fullName evidence="10">Ras proteins prenyltransferase subunit alpha</fullName>
    </alternativeName>
    <alternativeName>
        <fullName evidence="13">Type I protein geranyl-geranyltransferase subunit alpha</fullName>
    </alternativeName>
</protein>
<dbReference type="GO" id="GO:0004662">
    <property type="term" value="F:CAAX-protein geranylgeranyltransferase activity"/>
    <property type="evidence" value="ECO:0007669"/>
    <property type="project" value="UniProtKB-EC"/>
</dbReference>
<evidence type="ECO:0000256" key="5">
    <source>
        <dbReference type="ARBA" id="ARBA00022602"/>
    </source>
</evidence>
<keyword evidence="7" id="KW-0677">Repeat</keyword>
<evidence type="ECO:0000256" key="9">
    <source>
        <dbReference type="ARBA" id="ARBA00040965"/>
    </source>
</evidence>
<evidence type="ECO:0000256" key="1">
    <source>
        <dbReference type="ARBA" id="ARBA00001946"/>
    </source>
</evidence>
<dbReference type="Pfam" id="PF01239">
    <property type="entry name" value="PPTA"/>
    <property type="match status" value="4"/>
</dbReference>
<dbReference type="SUPFAM" id="SSF48439">
    <property type="entry name" value="Protein prenylyltransferase"/>
    <property type="match status" value="1"/>
</dbReference>
<keyword evidence="5" id="KW-0637">Prenyltransferase</keyword>
<keyword evidence="16" id="KW-1185">Reference proteome</keyword>
<comment type="similarity">
    <text evidence="2">Belongs to the protein prenyltransferase subunit alpha family.</text>
</comment>
<dbReference type="GO" id="GO:0005953">
    <property type="term" value="C:CAAX-protein geranylgeranyltransferase complex"/>
    <property type="evidence" value="ECO:0007669"/>
    <property type="project" value="TreeGrafter"/>
</dbReference>
<evidence type="ECO:0000256" key="7">
    <source>
        <dbReference type="ARBA" id="ARBA00022737"/>
    </source>
</evidence>
<evidence type="ECO:0000256" key="2">
    <source>
        <dbReference type="ARBA" id="ARBA00006734"/>
    </source>
</evidence>
<reference evidence="15" key="1">
    <citation type="submission" date="2014-05" db="EMBL/GenBank/DDBJ databases">
        <authorList>
            <person name="Chronopoulou M."/>
        </authorList>
    </citation>
    <scope>NUCLEOTIDE SEQUENCE</scope>
    <source>
        <tissue evidence="15">Whole organism</tissue>
    </source>
</reference>
<reference evidence="14" key="2">
    <citation type="submission" date="2021-02" db="EMBL/GenBank/DDBJ databases">
        <authorList>
            <person name="Bekaert M."/>
        </authorList>
    </citation>
    <scope>NUCLEOTIDE SEQUENCE</scope>
    <source>
        <strain evidence="14">IoA-00</strain>
    </source>
</reference>
<name>A0A0K2UL54_LEPSM</name>
<evidence type="ECO:0000313" key="14">
    <source>
        <dbReference type="EMBL" id="CAF2867887.1"/>
    </source>
</evidence>
<evidence type="ECO:0000256" key="4">
    <source>
        <dbReference type="ARBA" id="ARBA00012702"/>
    </source>
</evidence>
<dbReference type="PROSITE" id="PS51147">
    <property type="entry name" value="PFTA"/>
    <property type="match status" value="5"/>
</dbReference>
<gene>
    <name evidence="14" type="ORF">LSAA_6320</name>
</gene>
<evidence type="ECO:0000256" key="12">
    <source>
        <dbReference type="ARBA" id="ARBA00043086"/>
    </source>
</evidence>
<keyword evidence="6 14" id="KW-0808">Transferase</keyword>
<evidence type="ECO:0000256" key="10">
    <source>
        <dbReference type="ARBA" id="ARBA00041392"/>
    </source>
</evidence>
<evidence type="ECO:0000256" key="8">
    <source>
        <dbReference type="ARBA" id="ARBA00022842"/>
    </source>
</evidence>
<organism evidence="15">
    <name type="scientific">Lepeophtheirus salmonis</name>
    <name type="common">Salmon louse</name>
    <name type="synonym">Caligus salmonis</name>
    <dbReference type="NCBI Taxonomy" id="72036"/>
    <lineage>
        <taxon>Eukaryota</taxon>
        <taxon>Metazoa</taxon>
        <taxon>Ecdysozoa</taxon>
        <taxon>Arthropoda</taxon>
        <taxon>Crustacea</taxon>
        <taxon>Multicrustacea</taxon>
        <taxon>Hexanauplia</taxon>
        <taxon>Copepoda</taxon>
        <taxon>Siphonostomatoida</taxon>
        <taxon>Caligidae</taxon>
        <taxon>Lepeophtheirus</taxon>
    </lineage>
</organism>
<dbReference type="EMBL" id="HACA01021025">
    <property type="protein sequence ID" value="CDW38386.1"/>
    <property type="molecule type" value="Transcribed_RNA"/>
</dbReference>
<dbReference type="EMBL" id="HG994581">
    <property type="protein sequence ID" value="CAF2867887.1"/>
    <property type="molecule type" value="Genomic_DNA"/>
</dbReference>
<accession>A0A0K2UL54</accession>
<evidence type="ECO:0000313" key="16">
    <source>
        <dbReference type="Proteomes" id="UP000675881"/>
    </source>
</evidence>
<comment type="cofactor">
    <cofactor evidence="1">
        <name>Mg(2+)</name>
        <dbReference type="ChEBI" id="CHEBI:18420"/>
    </cofactor>
</comment>
<evidence type="ECO:0000313" key="15">
    <source>
        <dbReference type="EMBL" id="CDW38386.1"/>
    </source>
</evidence>
<dbReference type="InterPro" id="IPR002088">
    <property type="entry name" value="Prenyl_trans_a"/>
</dbReference>
<dbReference type="AlphaFoldDB" id="A0A0K2UL54"/>
<dbReference type="PANTHER" id="PTHR11129:SF1">
    <property type="entry name" value="PROTEIN FARNESYLTRANSFERASE_GERANYLGERANYLTRANSFERASE TYPE-1 SUBUNIT ALPHA"/>
    <property type="match status" value="1"/>
</dbReference>
<dbReference type="Proteomes" id="UP000675881">
    <property type="component" value="Chromosome 2"/>
</dbReference>
<proteinExistence type="inferred from homology"/>